<dbReference type="Pfam" id="PF07286">
    <property type="entry name" value="D-Glu_cyclase"/>
    <property type="match status" value="1"/>
</dbReference>
<dbReference type="FunFam" id="3.30.2040.10:FF:000001">
    <property type="entry name" value="D-glutamate cyclase, mitochondrial"/>
    <property type="match status" value="1"/>
</dbReference>
<dbReference type="HAMAP" id="MF_01830">
    <property type="entry name" value="Hydro_lyase"/>
    <property type="match status" value="1"/>
</dbReference>
<protein>
    <recommendedName>
        <fullName evidence="3">Putative hydro-lyase SAMN05421547_10217</fullName>
        <ecNumber evidence="3">4.2.1.-</ecNumber>
    </recommendedName>
</protein>
<evidence type="ECO:0000256" key="2">
    <source>
        <dbReference type="ARBA" id="ARBA00023239"/>
    </source>
</evidence>
<evidence type="ECO:0000313" key="4">
    <source>
        <dbReference type="EMBL" id="SDX96594.1"/>
    </source>
</evidence>
<evidence type="ECO:0000256" key="1">
    <source>
        <dbReference type="ARBA" id="ARBA00007896"/>
    </source>
</evidence>
<dbReference type="PANTHER" id="PTHR32022:SF10">
    <property type="entry name" value="D-GLUTAMATE CYCLASE, MITOCHONDRIAL"/>
    <property type="match status" value="1"/>
</dbReference>
<reference evidence="4 5" key="1">
    <citation type="submission" date="2016-10" db="EMBL/GenBank/DDBJ databases">
        <authorList>
            <person name="de Groot N.N."/>
        </authorList>
    </citation>
    <scope>NUCLEOTIDE SEQUENCE [LARGE SCALE GENOMIC DNA]</scope>
    <source>
        <strain evidence="4 5">LMG 24775</strain>
    </source>
</reference>
<dbReference type="Gene3D" id="3.30.2040.10">
    <property type="entry name" value="PSTPO5379-like domain"/>
    <property type="match status" value="1"/>
</dbReference>
<dbReference type="NCBIfam" id="NF003969">
    <property type="entry name" value="PRK05463.1"/>
    <property type="match status" value="1"/>
</dbReference>
<dbReference type="EMBL" id="FNPE01000002">
    <property type="protein sequence ID" value="SDX96594.1"/>
    <property type="molecule type" value="Genomic_DNA"/>
</dbReference>
<dbReference type="GeneID" id="94691035"/>
<dbReference type="Gene3D" id="3.40.1640.10">
    <property type="entry name" value="PSTPO5379-like"/>
    <property type="match status" value="1"/>
</dbReference>
<dbReference type="SUPFAM" id="SSF160920">
    <property type="entry name" value="PSTPO5379-like"/>
    <property type="match status" value="1"/>
</dbReference>
<comment type="similarity">
    <text evidence="1 3">Belongs to the D-glutamate cyclase family.</text>
</comment>
<dbReference type="GO" id="GO:0016829">
    <property type="term" value="F:lyase activity"/>
    <property type="evidence" value="ECO:0007669"/>
    <property type="project" value="UniProtKB-KW"/>
</dbReference>
<evidence type="ECO:0000313" key="5">
    <source>
        <dbReference type="Proteomes" id="UP000183417"/>
    </source>
</evidence>
<dbReference type="InterPro" id="IPR009906">
    <property type="entry name" value="D-Glu_cyclase"/>
</dbReference>
<dbReference type="Proteomes" id="UP000183417">
    <property type="component" value="Unassembled WGS sequence"/>
</dbReference>
<dbReference type="PIRSF" id="PIRSF029755">
    <property type="entry name" value="UCP029755"/>
    <property type="match status" value="1"/>
</dbReference>
<name>A0A1H3G2C2_9BURK</name>
<dbReference type="AlphaFoldDB" id="A0A1H3G2C2"/>
<organism evidence="4 5">
    <name type="scientific">Delftia lacustris</name>
    <dbReference type="NCBI Taxonomy" id="558537"/>
    <lineage>
        <taxon>Bacteria</taxon>
        <taxon>Pseudomonadati</taxon>
        <taxon>Pseudomonadota</taxon>
        <taxon>Betaproteobacteria</taxon>
        <taxon>Burkholderiales</taxon>
        <taxon>Comamonadaceae</taxon>
        <taxon>Delftia</taxon>
    </lineage>
</organism>
<dbReference type="RefSeq" id="WP_074920945.1">
    <property type="nucleotide sequence ID" value="NZ_CP141274.1"/>
</dbReference>
<dbReference type="InterPro" id="IPR038021">
    <property type="entry name" value="Putative_hydro-lyase"/>
</dbReference>
<gene>
    <name evidence="4" type="ORF">SAMN05421547_10217</name>
</gene>
<proteinExistence type="inferred from homology"/>
<dbReference type="InterPro" id="IPR016938">
    <property type="entry name" value="UPF0317"/>
</dbReference>
<evidence type="ECO:0000256" key="3">
    <source>
        <dbReference type="HAMAP-Rule" id="MF_01830"/>
    </source>
</evidence>
<dbReference type="PANTHER" id="PTHR32022">
    <property type="entry name" value="D-GLUTAMATE CYCLASE, MITOCHONDRIAL"/>
    <property type="match status" value="1"/>
</dbReference>
<accession>A0A1H3G2C2</accession>
<keyword evidence="2 3" id="KW-0456">Lyase</keyword>
<dbReference type="EC" id="4.2.1.-" evidence="3"/>
<sequence>MTHWTHPTEFRQEVRAGRFRGQTAGQCPGYTQGNLAILPRECSEEFLRFARLNPKSCPLIGVTEPGSSRVPELGDIDLKTDLPSYWVFRDGHRAEQVNDLTDLWRDDLVGFVIGCSYSFEDALREAGVPVRHIDEGRGAPMFISSIPNGRAGRFGGSMVVSMRPMTAAHAIRAIQVTSRFPSVHGAPVHLGDPAQIGIADIERPDFGEPMALKPGEIPVFWACGVTPQQAIRSAALPFAITHEPGHMLVTELRNSHLAAF</sequence>